<feature type="transmembrane region" description="Helical" evidence="1">
    <location>
        <begin position="186"/>
        <end position="205"/>
    </location>
</feature>
<feature type="transmembrane region" description="Helical" evidence="1">
    <location>
        <begin position="238"/>
        <end position="258"/>
    </location>
</feature>
<keyword evidence="3" id="KW-1185">Reference proteome</keyword>
<dbReference type="RefSeq" id="WP_182619030.1">
    <property type="nucleotide sequence ID" value="NZ_BAAATF010000008.1"/>
</dbReference>
<dbReference type="EMBL" id="JACGWV010000002">
    <property type="protein sequence ID" value="MBA8809819.1"/>
    <property type="molecule type" value="Genomic_DNA"/>
</dbReference>
<dbReference type="Proteomes" id="UP000540568">
    <property type="component" value="Unassembled WGS sequence"/>
</dbReference>
<name>A0A7W3PFQ1_9MICO</name>
<evidence type="ECO:0000313" key="3">
    <source>
        <dbReference type="Proteomes" id="UP000540568"/>
    </source>
</evidence>
<keyword evidence="1" id="KW-0812">Transmembrane</keyword>
<evidence type="ECO:0000313" key="2">
    <source>
        <dbReference type="EMBL" id="MBA8809819.1"/>
    </source>
</evidence>
<proteinExistence type="predicted"/>
<dbReference type="Pfam" id="PF06182">
    <property type="entry name" value="ABC2_membrane_6"/>
    <property type="match status" value="1"/>
</dbReference>
<comment type="caution">
    <text evidence="2">The sequence shown here is derived from an EMBL/GenBank/DDBJ whole genome shotgun (WGS) entry which is preliminary data.</text>
</comment>
<dbReference type="AlphaFoldDB" id="A0A7W3PFQ1"/>
<accession>A0A7W3PFQ1</accession>
<feature type="transmembrane region" description="Helical" evidence="1">
    <location>
        <begin position="149"/>
        <end position="179"/>
    </location>
</feature>
<feature type="transmembrane region" description="Helical" evidence="1">
    <location>
        <begin position="124"/>
        <end position="143"/>
    </location>
</feature>
<dbReference type="InterPro" id="IPR010390">
    <property type="entry name" value="ABC-2_transporter-like"/>
</dbReference>
<gene>
    <name evidence="2" type="ORF">FHX71_003795</name>
</gene>
<sequence>MRPLPSPARNPYWRFLVAGFRGQSAYPLATLAGLVANATFGVLKGAIMGAAVESSGGELAGYTAGSMAAFVWLGQGMLGSVNLWGGSDLQARIKDGDVAVDFLRPVSVQASHVLTDVGKGLFGLLPRGLPSVLIGVAVGGMVLPSEPSAYALGLISLLLGIAVSHAAMYAVATSGFWLVETRGISVFYMAFSGLFAGLFTPIYLFPDWLLTLALLTPFPSMMQLPIDVLSGQVTGAAAWQHLGVQALWLTIVLVVGHLTTRAGRRRLEVQGG</sequence>
<keyword evidence="1" id="KW-0472">Membrane</keyword>
<dbReference type="PANTHER" id="PTHR36832:SF2">
    <property type="entry name" value="INTEGRAL MEMBRANE PROTEIN"/>
    <property type="match status" value="1"/>
</dbReference>
<protein>
    <submittedName>
        <fullName evidence="2">ABC-2 type transport system permease protein</fullName>
    </submittedName>
</protein>
<evidence type="ECO:0000256" key="1">
    <source>
        <dbReference type="SAM" id="Phobius"/>
    </source>
</evidence>
<organism evidence="2 3">
    <name type="scientific">Promicromonospora sukumoe</name>
    <dbReference type="NCBI Taxonomy" id="88382"/>
    <lineage>
        <taxon>Bacteria</taxon>
        <taxon>Bacillati</taxon>
        <taxon>Actinomycetota</taxon>
        <taxon>Actinomycetes</taxon>
        <taxon>Micrococcales</taxon>
        <taxon>Promicromonosporaceae</taxon>
        <taxon>Promicromonospora</taxon>
    </lineage>
</organism>
<keyword evidence="1" id="KW-1133">Transmembrane helix</keyword>
<reference evidence="2 3" key="1">
    <citation type="submission" date="2020-07" db="EMBL/GenBank/DDBJ databases">
        <title>Sequencing the genomes of 1000 actinobacteria strains.</title>
        <authorList>
            <person name="Klenk H.-P."/>
        </authorList>
    </citation>
    <scope>NUCLEOTIDE SEQUENCE [LARGE SCALE GENOMIC DNA]</scope>
    <source>
        <strain evidence="2 3">DSM 44121</strain>
    </source>
</reference>
<dbReference type="PANTHER" id="PTHR36832">
    <property type="entry name" value="SLR1174 PROTEIN-RELATED"/>
    <property type="match status" value="1"/>
</dbReference>